<sequence length="159" mass="18172">MLIGDWESQVNECDDIEITRRLIDLFFISVLLDAGDTWRYTEPTTGQVYERSEGIAVLVLIFSEAWESHYLTTRTSSEHRDALEDLPVNFLSKTAVESSHLDTLKFWDLLPTLLIPVWPKGRTVVDDIPIGDAWPLSALRYGSTSQYLADSVQRFHKPT</sequence>
<comment type="caution">
    <text evidence="1">The sequence shown here is derived from an EMBL/GenBank/DDBJ whole genome shotgun (WGS) entry which is preliminary data.</text>
</comment>
<gene>
    <name evidence="1" type="ORF">BKA55DRAFT_687770</name>
</gene>
<dbReference type="Pfam" id="PF07958">
    <property type="entry name" value="DUF1688"/>
    <property type="match status" value="2"/>
</dbReference>
<reference evidence="1" key="1">
    <citation type="journal article" date="2021" name="Nat. Commun.">
        <title>Genetic determinants of endophytism in the Arabidopsis root mycobiome.</title>
        <authorList>
            <person name="Mesny F."/>
            <person name="Miyauchi S."/>
            <person name="Thiergart T."/>
            <person name="Pickel B."/>
            <person name="Atanasova L."/>
            <person name="Karlsson M."/>
            <person name="Huettel B."/>
            <person name="Barry K.W."/>
            <person name="Haridas S."/>
            <person name="Chen C."/>
            <person name="Bauer D."/>
            <person name="Andreopoulos W."/>
            <person name="Pangilinan J."/>
            <person name="LaButti K."/>
            <person name="Riley R."/>
            <person name="Lipzen A."/>
            <person name="Clum A."/>
            <person name="Drula E."/>
            <person name="Henrissat B."/>
            <person name="Kohler A."/>
            <person name="Grigoriev I.V."/>
            <person name="Martin F.M."/>
            <person name="Hacquard S."/>
        </authorList>
    </citation>
    <scope>NUCLEOTIDE SEQUENCE</scope>
    <source>
        <strain evidence="1">MPI-CAGE-AT-0023</strain>
    </source>
</reference>
<evidence type="ECO:0000313" key="2">
    <source>
        <dbReference type="Proteomes" id="UP000720189"/>
    </source>
</evidence>
<dbReference type="Proteomes" id="UP000720189">
    <property type="component" value="Unassembled WGS sequence"/>
</dbReference>
<dbReference type="InterPro" id="IPR012469">
    <property type="entry name" value="DUF1688"/>
</dbReference>
<accession>A0A9P9HLC3</accession>
<evidence type="ECO:0000313" key="1">
    <source>
        <dbReference type="EMBL" id="KAH7259471.1"/>
    </source>
</evidence>
<name>A0A9P9HLC3_FUSRE</name>
<dbReference type="PANTHER" id="PTHR31687:SF3">
    <property type="entry name" value="PROTEIN URG3"/>
    <property type="match status" value="1"/>
</dbReference>
<dbReference type="EMBL" id="JAGMUX010000005">
    <property type="protein sequence ID" value="KAH7259471.1"/>
    <property type="molecule type" value="Genomic_DNA"/>
</dbReference>
<dbReference type="AlphaFoldDB" id="A0A9P9HLC3"/>
<dbReference type="RefSeq" id="XP_046052179.1">
    <property type="nucleotide sequence ID" value="XM_046199116.1"/>
</dbReference>
<protein>
    <submittedName>
        <fullName evidence="1">Uncharacterized protein</fullName>
    </submittedName>
</protein>
<organism evidence="1 2">
    <name type="scientific">Fusarium redolens</name>
    <dbReference type="NCBI Taxonomy" id="48865"/>
    <lineage>
        <taxon>Eukaryota</taxon>
        <taxon>Fungi</taxon>
        <taxon>Dikarya</taxon>
        <taxon>Ascomycota</taxon>
        <taxon>Pezizomycotina</taxon>
        <taxon>Sordariomycetes</taxon>
        <taxon>Hypocreomycetidae</taxon>
        <taxon>Hypocreales</taxon>
        <taxon>Nectriaceae</taxon>
        <taxon>Fusarium</taxon>
        <taxon>Fusarium redolens species complex</taxon>
    </lineage>
</organism>
<keyword evidence="2" id="KW-1185">Reference proteome</keyword>
<dbReference type="OrthoDB" id="2153176at2759"/>
<proteinExistence type="predicted"/>
<dbReference type="PANTHER" id="PTHR31687">
    <property type="match status" value="1"/>
</dbReference>
<dbReference type="GeneID" id="70229070"/>